<protein>
    <submittedName>
        <fullName evidence="2">Uncharacterized protein</fullName>
    </submittedName>
</protein>
<dbReference type="Proteomes" id="UP001356704">
    <property type="component" value="Unassembled WGS sequence"/>
</dbReference>
<keyword evidence="3" id="KW-1185">Reference proteome</keyword>
<evidence type="ECO:0000313" key="3">
    <source>
        <dbReference type="Proteomes" id="UP001356704"/>
    </source>
</evidence>
<accession>A0ABU7WAV4</accession>
<dbReference type="EMBL" id="JAZHOU010000007">
    <property type="protein sequence ID" value="MEF3080331.1"/>
    <property type="molecule type" value="Genomic_DNA"/>
</dbReference>
<keyword evidence="1" id="KW-0732">Signal</keyword>
<name>A0ABU7WAV4_9FLAO</name>
<feature type="signal peptide" evidence="1">
    <location>
        <begin position="1"/>
        <end position="20"/>
    </location>
</feature>
<proteinExistence type="predicted"/>
<evidence type="ECO:0000313" key="2">
    <source>
        <dbReference type="EMBL" id="MEF3080331.1"/>
    </source>
</evidence>
<reference evidence="2 3" key="1">
    <citation type="submission" date="2024-02" db="EMBL/GenBank/DDBJ databases">
        <title>Winogradskyella poriferorum JCM 12885.</title>
        <authorList>
            <person name="Zhang D.-F."/>
            <person name="Fu Z.-Y."/>
        </authorList>
    </citation>
    <scope>NUCLEOTIDE SEQUENCE [LARGE SCALE GENOMIC DNA]</scope>
    <source>
        <strain evidence="2 3">JCM 12885</strain>
    </source>
</reference>
<dbReference type="RefSeq" id="WP_331811030.1">
    <property type="nucleotide sequence ID" value="NZ_JAZHOU010000007.1"/>
</dbReference>
<gene>
    <name evidence="2" type="ORF">V1468_15055</name>
</gene>
<evidence type="ECO:0000256" key="1">
    <source>
        <dbReference type="SAM" id="SignalP"/>
    </source>
</evidence>
<comment type="caution">
    <text evidence="2">The sequence shown here is derived from an EMBL/GenBank/DDBJ whole genome shotgun (WGS) entry which is preliminary data.</text>
</comment>
<feature type="chain" id="PRO_5045491283" evidence="1">
    <location>
        <begin position="21"/>
        <end position="116"/>
    </location>
</feature>
<organism evidence="2 3">
    <name type="scientific">Winogradskyella poriferorum</name>
    <dbReference type="NCBI Taxonomy" id="307627"/>
    <lineage>
        <taxon>Bacteria</taxon>
        <taxon>Pseudomonadati</taxon>
        <taxon>Bacteroidota</taxon>
        <taxon>Flavobacteriia</taxon>
        <taxon>Flavobacteriales</taxon>
        <taxon>Flavobacteriaceae</taxon>
        <taxon>Winogradskyella</taxon>
    </lineage>
</organism>
<sequence length="116" mass="13005">MRIVLLTLLLVSFLFGSSQSKNSETKIDSVSFKANIELKDATKDGICLKGFIVNIPCKDLKKLDKKIIEVSGIVTIQKGLENTPAQYDNKGNKINSQGRNQDTKHILKPKYRIVKE</sequence>